<dbReference type="GO" id="GO:0031146">
    <property type="term" value="P:SCF-dependent proteasomal ubiquitin-dependent protein catabolic process"/>
    <property type="evidence" value="ECO:0007669"/>
    <property type="project" value="TreeGrafter"/>
</dbReference>
<feature type="compositionally biased region" description="Basic and acidic residues" evidence="2">
    <location>
        <begin position="102"/>
        <end position="113"/>
    </location>
</feature>
<dbReference type="InterPro" id="IPR036047">
    <property type="entry name" value="F-box-like_dom_sf"/>
</dbReference>
<reference evidence="4 5" key="1">
    <citation type="submission" date="2018-08" db="EMBL/GenBank/DDBJ databases">
        <title>Draft genome of the lignicolous fungus Coniochaeta pulveracea.</title>
        <authorList>
            <person name="Borstlap C.J."/>
            <person name="De Witt R.N."/>
            <person name="Botha A."/>
            <person name="Volschenk H."/>
        </authorList>
    </citation>
    <scope>NUCLEOTIDE SEQUENCE [LARGE SCALE GENOMIC DNA]</scope>
    <source>
        <strain evidence="4 5">CAB683</strain>
    </source>
</reference>
<comment type="caution">
    <text evidence="4">The sequence shown here is derived from an EMBL/GenBank/DDBJ whole genome shotgun (WGS) entry which is preliminary data.</text>
</comment>
<proteinExistence type="predicted"/>
<accession>A0A420YKK9</accession>
<feature type="region of interest" description="Disordered" evidence="2">
    <location>
        <begin position="23"/>
        <end position="113"/>
    </location>
</feature>
<feature type="compositionally biased region" description="Low complexity" evidence="2">
    <location>
        <begin position="162"/>
        <end position="187"/>
    </location>
</feature>
<dbReference type="InterPro" id="IPR001810">
    <property type="entry name" value="F-box_dom"/>
</dbReference>
<protein>
    <recommendedName>
        <fullName evidence="3">F-box domain-containing protein</fullName>
    </recommendedName>
</protein>
<feature type="compositionally biased region" description="Polar residues" evidence="2">
    <location>
        <begin position="188"/>
        <end position="199"/>
    </location>
</feature>
<keyword evidence="5" id="KW-1185">Reference proteome</keyword>
<evidence type="ECO:0000313" key="5">
    <source>
        <dbReference type="Proteomes" id="UP000275385"/>
    </source>
</evidence>
<evidence type="ECO:0000313" key="4">
    <source>
        <dbReference type="EMBL" id="RKU48392.1"/>
    </source>
</evidence>
<dbReference type="GO" id="GO:0005737">
    <property type="term" value="C:cytoplasm"/>
    <property type="evidence" value="ECO:0007669"/>
    <property type="project" value="TreeGrafter"/>
</dbReference>
<dbReference type="SUPFAM" id="SSF81383">
    <property type="entry name" value="F-box domain"/>
    <property type="match status" value="1"/>
</dbReference>
<dbReference type="Pfam" id="PF12937">
    <property type="entry name" value="F-box-like"/>
    <property type="match status" value="1"/>
</dbReference>
<dbReference type="GO" id="GO:0019005">
    <property type="term" value="C:SCF ubiquitin ligase complex"/>
    <property type="evidence" value="ECO:0007669"/>
    <property type="project" value="TreeGrafter"/>
</dbReference>
<dbReference type="Proteomes" id="UP000275385">
    <property type="component" value="Unassembled WGS sequence"/>
</dbReference>
<feature type="compositionally biased region" description="Basic and acidic residues" evidence="2">
    <location>
        <begin position="69"/>
        <end position="83"/>
    </location>
</feature>
<dbReference type="EMBL" id="QVQW01000005">
    <property type="protein sequence ID" value="RKU48392.1"/>
    <property type="molecule type" value="Genomic_DNA"/>
</dbReference>
<dbReference type="STRING" id="177199.A0A420YKK9"/>
<dbReference type="PANTHER" id="PTHR12874:SF9">
    <property type="entry name" value="F-BOX ONLY PROTEIN 48"/>
    <property type="match status" value="1"/>
</dbReference>
<evidence type="ECO:0000256" key="1">
    <source>
        <dbReference type="ARBA" id="ARBA00022786"/>
    </source>
</evidence>
<organism evidence="4 5">
    <name type="scientific">Coniochaeta pulveracea</name>
    <dbReference type="NCBI Taxonomy" id="177199"/>
    <lineage>
        <taxon>Eukaryota</taxon>
        <taxon>Fungi</taxon>
        <taxon>Dikarya</taxon>
        <taxon>Ascomycota</taxon>
        <taxon>Pezizomycotina</taxon>
        <taxon>Sordariomycetes</taxon>
        <taxon>Sordariomycetidae</taxon>
        <taxon>Coniochaetales</taxon>
        <taxon>Coniochaetaceae</taxon>
        <taxon>Coniochaeta</taxon>
    </lineage>
</organism>
<keyword evidence="1" id="KW-0833">Ubl conjugation pathway</keyword>
<dbReference type="Gene3D" id="1.20.1280.50">
    <property type="match status" value="1"/>
</dbReference>
<name>A0A420YKK9_9PEZI</name>
<dbReference type="OrthoDB" id="2117972at2759"/>
<feature type="region of interest" description="Disordered" evidence="2">
    <location>
        <begin position="153"/>
        <end position="201"/>
    </location>
</feature>
<dbReference type="Pfam" id="PF19270">
    <property type="entry name" value="FBO_C"/>
    <property type="match status" value="1"/>
</dbReference>
<feature type="compositionally biased region" description="Polar residues" evidence="2">
    <location>
        <begin position="33"/>
        <end position="49"/>
    </location>
</feature>
<dbReference type="InterPro" id="IPR045464">
    <property type="entry name" value="Hrt3/FBXO9_C"/>
</dbReference>
<gene>
    <name evidence="4" type="ORF">DL546_009336</name>
</gene>
<dbReference type="PROSITE" id="PS50181">
    <property type="entry name" value="FBOX"/>
    <property type="match status" value="1"/>
</dbReference>
<evidence type="ECO:0000259" key="3">
    <source>
        <dbReference type="PROSITE" id="PS50181"/>
    </source>
</evidence>
<feature type="domain" description="F-box" evidence="3">
    <location>
        <begin position="229"/>
        <end position="279"/>
    </location>
</feature>
<sequence>MASNEINTELESFREQWRAEVRAKVPGTKTEAQRQQQSETDIGSLSVTKPTRRASKAAELPRSAGKKLVQHDEVEDEYHRSQSFDEPAPYSTVSHGHNAKGKGKEEAVEREPVSALEHYEKAVERELAGRLGDSLSLYRKAFRMDHRVDKKYKDKHFPAPLAPKASGKASTTSSTSTQPNASNAAATVPSTASQSQEGQPPTMKELIASFSGLAIEPKQPEIEGDPVEPCPMSELPDEILVHILRDVAVLDIASFVRLARVCKRLAFLVATEDQIWRRVCLGTESGFLGMHYRWQTGITWGGLDPGEDEATDRGPPGLHQEEILESAPTTSKPTLQDLQDLLPLTPEQRAEREAGEKEAMTLALFNTVYSSSWQRMFRLRPRIRFGGCYISTVNYIRSGQASSNQSTWGSPVHIVTYYRYLRFYRDGTAISLLTTAEPADVVHHLTRANLILHREGGSAHLPSTVMQGALKGRWRLSSAQDYPDREGGEKDKGGEGDVFVETEGVGKYLYRMDLTLKSAGRGGPRNNKLSWRGFYSYNRLTDDWAEFGLKNDKPFFFSRVRSYGMGE</sequence>
<dbReference type="AlphaFoldDB" id="A0A420YKK9"/>
<evidence type="ECO:0000256" key="2">
    <source>
        <dbReference type="SAM" id="MobiDB-lite"/>
    </source>
</evidence>
<dbReference type="PANTHER" id="PTHR12874">
    <property type="entry name" value="F-BOX ONLY PROTEIN 48-RELATED"/>
    <property type="match status" value="1"/>
</dbReference>